<evidence type="ECO:0000313" key="1">
    <source>
        <dbReference type="EMBL" id="SHN76536.1"/>
    </source>
</evidence>
<name>A0A1M7U0L2_9RHOB</name>
<dbReference type="Proteomes" id="UP000184066">
    <property type="component" value="Unassembled WGS sequence"/>
</dbReference>
<evidence type="ECO:0008006" key="3">
    <source>
        <dbReference type="Google" id="ProtNLM"/>
    </source>
</evidence>
<dbReference type="STRING" id="1189325.SAMN04488119_11181"/>
<keyword evidence="2" id="KW-1185">Reference proteome</keyword>
<organism evidence="1 2">
    <name type="scientific">Oceanicella actignis</name>
    <dbReference type="NCBI Taxonomy" id="1189325"/>
    <lineage>
        <taxon>Bacteria</taxon>
        <taxon>Pseudomonadati</taxon>
        <taxon>Pseudomonadota</taxon>
        <taxon>Alphaproteobacteria</taxon>
        <taxon>Rhodobacterales</taxon>
        <taxon>Paracoccaceae</taxon>
        <taxon>Oceanicella</taxon>
    </lineage>
</organism>
<dbReference type="AlphaFoldDB" id="A0A1M7U0L2"/>
<accession>A0A1M7U0L2</accession>
<dbReference type="EMBL" id="FRDL01000012">
    <property type="protein sequence ID" value="SHN76536.1"/>
    <property type="molecule type" value="Genomic_DNA"/>
</dbReference>
<proteinExistence type="predicted"/>
<gene>
    <name evidence="1" type="ORF">SAMN05216200_11280</name>
</gene>
<sequence>MLPFICKQAIRANKKSNIVYLNNPKVGCSTVKFNLWKCVSPETHGPDVDVHDLKASPFSSQIAGEGWLKRANIFTFVRNPYKRTP</sequence>
<reference evidence="1 2" key="1">
    <citation type="submission" date="2016-12" db="EMBL/GenBank/DDBJ databases">
        <authorList>
            <person name="Song W.-J."/>
            <person name="Kurnit D.M."/>
        </authorList>
    </citation>
    <scope>NUCLEOTIDE SEQUENCE [LARGE SCALE GENOMIC DNA]</scope>
    <source>
        <strain evidence="1 2">CGMCC 1.10808</strain>
    </source>
</reference>
<evidence type="ECO:0000313" key="2">
    <source>
        <dbReference type="Proteomes" id="UP000184066"/>
    </source>
</evidence>
<dbReference type="OrthoDB" id="1407035at2"/>
<dbReference type="RefSeq" id="WP_072748376.1">
    <property type="nucleotide sequence ID" value="NZ_FOHL01000011.1"/>
</dbReference>
<protein>
    <recommendedName>
        <fullName evidence="3">Sulfotransferase family protein</fullName>
    </recommendedName>
</protein>